<evidence type="ECO:0000259" key="4">
    <source>
        <dbReference type="PROSITE" id="PS50113"/>
    </source>
</evidence>
<comment type="catalytic activity">
    <reaction evidence="2">
        <text>2 GTP = 3',3'-c-di-GMP + 2 diphosphate</text>
        <dbReference type="Rhea" id="RHEA:24898"/>
        <dbReference type="ChEBI" id="CHEBI:33019"/>
        <dbReference type="ChEBI" id="CHEBI:37565"/>
        <dbReference type="ChEBI" id="CHEBI:58805"/>
        <dbReference type="EC" id="2.7.7.65"/>
    </reaction>
</comment>
<dbReference type="InterPro" id="IPR000700">
    <property type="entry name" value="PAS-assoc_C"/>
</dbReference>
<dbReference type="PROSITE" id="PS50113">
    <property type="entry name" value="PAC"/>
    <property type="match status" value="1"/>
</dbReference>
<dbReference type="SUPFAM" id="SSF55073">
    <property type="entry name" value="Nucleotide cyclase"/>
    <property type="match status" value="1"/>
</dbReference>
<gene>
    <name evidence="6" type="ORF">G3574_04535</name>
</gene>
<dbReference type="InterPro" id="IPR000014">
    <property type="entry name" value="PAS"/>
</dbReference>
<dbReference type="FunFam" id="3.30.70.270:FF:000001">
    <property type="entry name" value="Diguanylate cyclase domain protein"/>
    <property type="match status" value="1"/>
</dbReference>
<name>A0A6B3SHJ3_9BURK</name>
<dbReference type="InterPro" id="IPR050469">
    <property type="entry name" value="Diguanylate_Cyclase"/>
</dbReference>
<reference evidence="6 7" key="1">
    <citation type="submission" date="2020-02" db="EMBL/GenBank/DDBJ databases">
        <authorList>
            <person name="Kim M.K."/>
        </authorList>
    </citation>
    <scope>NUCLEOTIDE SEQUENCE [LARGE SCALE GENOMIC DNA]</scope>
    <source>
        <strain evidence="6 7">17J57-3</strain>
    </source>
</reference>
<dbReference type="Gene3D" id="3.30.450.20">
    <property type="entry name" value="PAS domain"/>
    <property type="match status" value="1"/>
</dbReference>
<dbReference type="Proteomes" id="UP000482155">
    <property type="component" value="Unassembled WGS sequence"/>
</dbReference>
<dbReference type="GO" id="GO:0005886">
    <property type="term" value="C:plasma membrane"/>
    <property type="evidence" value="ECO:0007669"/>
    <property type="project" value="TreeGrafter"/>
</dbReference>
<dbReference type="EC" id="2.7.7.65" evidence="1"/>
<organism evidence="6 7">
    <name type="scientific">Noviherbaspirillum galbum</name>
    <dbReference type="NCBI Taxonomy" id="2709383"/>
    <lineage>
        <taxon>Bacteria</taxon>
        <taxon>Pseudomonadati</taxon>
        <taxon>Pseudomonadota</taxon>
        <taxon>Betaproteobacteria</taxon>
        <taxon>Burkholderiales</taxon>
        <taxon>Oxalobacteraceae</taxon>
        <taxon>Noviherbaspirillum</taxon>
    </lineage>
</organism>
<feature type="domain" description="PAS" evidence="3">
    <location>
        <begin position="37"/>
        <end position="61"/>
    </location>
</feature>
<feature type="domain" description="GGDEF" evidence="5">
    <location>
        <begin position="194"/>
        <end position="326"/>
    </location>
</feature>
<dbReference type="CDD" id="cd00130">
    <property type="entry name" value="PAS"/>
    <property type="match status" value="1"/>
</dbReference>
<dbReference type="Gene3D" id="3.30.70.270">
    <property type="match status" value="1"/>
</dbReference>
<evidence type="ECO:0000313" key="6">
    <source>
        <dbReference type="EMBL" id="NEX60337.1"/>
    </source>
</evidence>
<dbReference type="GO" id="GO:0052621">
    <property type="term" value="F:diguanylate cyclase activity"/>
    <property type="evidence" value="ECO:0007669"/>
    <property type="project" value="UniProtKB-EC"/>
</dbReference>
<evidence type="ECO:0000256" key="2">
    <source>
        <dbReference type="ARBA" id="ARBA00034247"/>
    </source>
</evidence>
<dbReference type="NCBIfam" id="TIGR00229">
    <property type="entry name" value="sensory_box"/>
    <property type="match status" value="1"/>
</dbReference>
<dbReference type="AlphaFoldDB" id="A0A6B3SHJ3"/>
<dbReference type="PROSITE" id="PS50887">
    <property type="entry name" value="GGDEF"/>
    <property type="match status" value="1"/>
</dbReference>
<feature type="domain" description="PAC" evidence="4">
    <location>
        <begin position="87"/>
        <end position="137"/>
    </location>
</feature>
<dbReference type="SUPFAM" id="SSF55785">
    <property type="entry name" value="PYP-like sensor domain (PAS domain)"/>
    <property type="match status" value="1"/>
</dbReference>
<dbReference type="GO" id="GO:1902201">
    <property type="term" value="P:negative regulation of bacterial-type flagellum-dependent cell motility"/>
    <property type="evidence" value="ECO:0007669"/>
    <property type="project" value="TreeGrafter"/>
</dbReference>
<dbReference type="RefSeq" id="WP_163960828.1">
    <property type="nucleotide sequence ID" value="NZ_JAAIVB010000012.1"/>
</dbReference>
<dbReference type="InterPro" id="IPR029787">
    <property type="entry name" value="Nucleotide_cyclase"/>
</dbReference>
<keyword evidence="7" id="KW-1185">Reference proteome</keyword>
<dbReference type="InterPro" id="IPR001610">
    <property type="entry name" value="PAC"/>
</dbReference>
<dbReference type="Pfam" id="PF13426">
    <property type="entry name" value="PAS_9"/>
    <property type="match status" value="1"/>
</dbReference>
<dbReference type="SMART" id="SM00086">
    <property type="entry name" value="PAC"/>
    <property type="match status" value="1"/>
</dbReference>
<proteinExistence type="predicted"/>
<evidence type="ECO:0000313" key="7">
    <source>
        <dbReference type="Proteomes" id="UP000482155"/>
    </source>
</evidence>
<sequence>MQHQTGHVPDIALELEKYRRVFRAMPDYATFSHLKTGFFIDVNPGFERLTGYRRDEVLGRTAGDIDLWVNKDHRAGVVAALNTTDSVTIETQFRDREGTIIDVEASCAIFNFNGEPLLVAIVRDITLRKRQEQELQKYRNTLENLVAQRTADLEAAMQKLSELAVHDELTGVGNRRDLNFRLDQEYQSFKRLAYPCCIAVFDLDSFKEVNDRFGHQTGDEVIKAFAAIIQREMRATDYLARYGGDEFVLLLKGASPDVAQAALNRMREAVLQHDWASFAPGIRLTASIGMAAFDARESADASFRRADKALYAAKHAGGNQIVMADQHP</sequence>
<dbReference type="PANTHER" id="PTHR45138:SF9">
    <property type="entry name" value="DIGUANYLATE CYCLASE DGCM-RELATED"/>
    <property type="match status" value="1"/>
</dbReference>
<accession>A0A6B3SHJ3</accession>
<dbReference type="GO" id="GO:0043709">
    <property type="term" value="P:cell adhesion involved in single-species biofilm formation"/>
    <property type="evidence" value="ECO:0007669"/>
    <property type="project" value="TreeGrafter"/>
</dbReference>
<dbReference type="InterPro" id="IPR000160">
    <property type="entry name" value="GGDEF_dom"/>
</dbReference>
<dbReference type="PANTHER" id="PTHR45138">
    <property type="entry name" value="REGULATORY COMPONENTS OF SENSORY TRANSDUCTION SYSTEM"/>
    <property type="match status" value="1"/>
</dbReference>
<dbReference type="InterPro" id="IPR035965">
    <property type="entry name" value="PAS-like_dom_sf"/>
</dbReference>
<dbReference type="Pfam" id="PF00990">
    <property type="entry name" value="GGDEF"/>
    <property type="match status" value="1"/>
</dbReference>
<evidence type="ECO:0000256" key="1">
    <source>
        <dbReference type="ARBA" id="ARBA00012528"/>
    </source>
</evidence>
<protein>
    <recommendedName>
        <fullName evidence="1">diguanylate cyclase</fullName>
        <ecNumber evidence="1">2.7.7.65</ecNumber>
    </recommendedName>
</protein>
<comment type="caution">
    <text evidence="6">The sequence shown here is derived from an EMBL/GenBank/DDBJ whole genome shotgun (WGS) entry which is preliminary data.</text>
</comment>
<dbReference type="InterPro" id="IPR043128">
    <property type="entry name" value="Rev_trsase/Diguanyl_cyclase"/>
</dbReference>
<dbReference type="SMART" id="SM00091">
    <property type="entry name" value="PAS"/>
    <property type="match status" value="1"/>
</dbReference>
<dbReference type="CDD" id="cd01949">
    <property type="entry name" value="GGDEF"/>
    <property type="match status" value="1"/>
</dbReference>
<dbReference type="PROSITE" id="PS50112">
    <property type="entry name" value="PAS"/>
    <property type="match status" value="1"/>
</dbReference>
<dbReference type="NCBIfam" id="TIGR00254">
    <property type="entry name" value="GGDEF"/>
    <property type="match status" value="1"/>
</dbReference>
<dbReference type="SMART" id="SM00267">
    <property type="entry name" value="GGDEF"/>
    <property type="match status" value="1"/>
</dbReference>
<evidence type="ECO:0000259" key="3">
    <source>
        <dbReference type="PROSITE" id="PS50112"/>
    </source>
</evidence>
<dbReference type="EMBL" id="JAAIVB010000012">
    <property type="protein sequence ID" value="NEX60337.1"/>
    <property type="molecule type" value="Genomic_DNA"/>
</dbReference>
<evidence type="ECO:0000259" key="5">
    <source>
        <dbReference type="PROSITE" id="PS50887"/>
    </source>
</evidence>